<feature type="region of interest" description="Disordered" evidence="1">
    <location>
        <begin position="1"/>
        <end position="42"/>
    </location>
</feature>
<dbReference type="EMBL" id="CAKKNE010000005">
    <property type="protein sequence ID" value="CAH0375851.1"/>
    <property type="molecule type" value="Genomic_DNA"/>
</dbReference>
<evidence type="ECO:0000313" key="3">
    <source>
        <dbReference type="EMBL" id="CAH0375851.1"/>
    </source>
</evidence>
<name>A0A7S4EBT1_9STRA</name>
<proteinExistence type="predicted"/>
<reference evidence="3" key="2">
    <citation type="submission" date="2021-11" db="EMBL/GenBank/DDBJ databases">
        <authorList>
            <consortium name="Genoscope - CEA"/>
            <person name="William W."/>
        </authorList>
    </citation>
    <scope>NUCLEOTIDE SEQUENCE</scope>
</reference>
<evidence type="ECO:0000256" key="1">
    <source>
        <dbReference type="SAM" id="MobiDB-lite"/>
    </source>
</evidence>
<dbReference type="AlphaFoldDB" id="A0A7S4EBT1"/>
<evidence type="ECO:0000313" key="2">
    <source>
        <dbReference type="EMBL" id="CAE0703355.1"/>
    </source>
</evidence>
<accession>A0A7S4EBT1</accession>
<protein>
    <submittedName>
        <fullName evidence="2">Uncharacterized protein</fullName>
    </submittedName>
</protein>
<keyword evidence="4" id="KW-1185">Reference proteome</keyword>
<dbReference type="EMBL" id="HBIW01021793">
    <property type="protein sequence ID" value="CAE0703355.1"/>
    <property type="molecule type" value="Transcribed_RNA"/>
</dbReference>
<evidence type="ECO:0000313" key="4">
    <source>
        <dbReference type="Proteomes" id="UP000789595"/>
    </source>
</evidence>
<feature type="compositionally biased region" description="Polar residues" evidence="1">
    <location>
        <begin position="1"/>
        <end position="17"/>
    </location>
</feature>
<dbReference type="Proteomes" id="UP000789595">
    <property type="component" value="Unassembled WGS sequence"/>
</dbReference>
<sequence length="246" mass="26275">MVRRVQTQARDGSTPTKVATFDKRDPPNAISQASPDKAGSTAPKVLRVHKNEPVYEVDDARASRVAAEADGHALYAKRLAEDLCPAQQRCRYSFSTDKVVTFCTSCQDGAAQIRCLAIRGKIGVAASKDFSKWRQCSMCSKPYEGIVRIALARACWATYADRETHDPCRVNALALAANEIFAAGEPAEAEPLHEALLDVVSSGPFPDSTLATAMGALAGCYDATGRSAEARLLREALAARQGAATG</sequence>
<gene>
    <name evidence="2" type="ORF">PCAL00307_LOCUS18802</name>
    <name evidence="3" type="ORF">PECAL_5P03990</name>
</gene>
<reference evidence="2" key="1">
    <citation type="submission" date="2021-01" db="EMBL/GenBank/DDBJ databases">
        <authorList>
            <person name="Corre E."/>
            <person name="Pelletier E."/>
            <person name="Niang G."/>
            <person name="Scheremetjew M."/>
            <person name="Finn R."/>
            <person name="Kale V."/>
            <person name="Holt S."/>
            <person name="Cochrane G."/>
            <person name="Meng A."/>
            <person name="Brown T."/>
            <person name="Cohen L."/>
        </authorList>
    </citation>
    <scope>NUCLEOTIDE SEQUENCE</scope>
    <source>
        <strain evidence="2">CCMP1756</strain>
    </source>
</reference>
<organism evidence="2">
    <name type="scientific">Pelagomonas calceolata</name>
    <dbReference type="NCBI Taxonomy" id="35677"/>
    <lineage>
        <taxon>Eukaryota</taxon>
        <taxon>Sar</taxon>
        <taxon>Stramenopiles</taxon>
        <taxon>Ochrophyta</taxon>
        <taxon>Pelagophyceae</taxon>
        <taxon>Pelagomonadales</taxon>
        <taxon>Pelagomonadaceae</taxon>
        <taxon>Pelagomonas</taxon>
    </lineage>
</organism>